<reference evidence="1 2" key="1">
    <citation type="submission" date="2018-03" db="EMBL/GenBank/DDBJ databases">
        <title>Genomic Encyclopedia of Archaeal and Bacterial Type Strains, Phase II (KMG-II): from individual species to whole genera.</title>
        <authorList>
            <person name="Goeker M."/>
        </authorList>
    </citation>
    <scope>NUCLEOTIDE SEQUENCE [LARGE SCALE GENOMIC DNA]</scope>
    <source>
        <strain evidence="1 2">DSM 44720</strain>
    </source>
</reference>
<protein>
    <submittedName>
        <fullName evidence="1">Uncharacterized protein</fullName>
    </submittedName>
</protein>
<sequence length="48" mass="5112">MVGIVEAAVPERLERAVKRAGPDVCTADKPVAVPITGPERVTLAGERW</sequence>
<dbReference type="EMBL" id="PVTF01000007">
    <property type="protein sequence ID" value="PRY39864.1"/>
    <property type="molecule type" value="Genomic_DNA"/>
</dbReference>
<name>A0A2T0T2J8_9PSEU</name>
<evidence type="ECO:0000313" key="2">
    <source>
        <dbReference type="Proteomes" id="UP000239494"/>
    </source>
</evidence>
<evidence type="ECO:0000313" key="1">
    <source>
        <dbReference type="EMBL" id="PRY39864.1"/>
    </source>
</evidence>
<dbReference type="Proteomes" id="UP000239494">
    <property type="component" value="Unassembled WGS sequence"/>
</dbReference>
<organism evidence="1 2">
    <name type="scientific">Umezawaea tangerina</name>
    <dbReference type="NCBI Taxonomy" id="84725"/>
    <lineage>
        <taxon>Bacteria</taxon>
        <taxon>Bacillati</taxon>
        <taxon>Actinomycetota</taxon>
        <taxon>Actinomycetes</taxon>
        <taxon>Pseudonocardiales</taxon>
        <taxon>Pseudonocardiaceae</taxon>
        <taxon>Umezawaea</taxon>
    </lineage>
</organism>
<keyword evidence="2" id="KW-1185">Reference proteome</keyword>
<accession>A0A2T0T2J8</accession>
<proteinExistence type="predicted"/>
<gene>
    <name evidence="1" type="ORF">CLV43_107451</name>
</gene>
<dbReference type="RefSeq" id="WP_170156000.1">
    <property type="nucleotide sequence ID" value="NZ_PVTF01000007.1"/>
</dbReference>
<comment type="caution">
    <text evidence="1">The sequence shown here is derived from an EMBL/GenBank/DDBJ whole genome shotgun (WGS) entry which is preliminary data.</text>
</comment>
<dbReference type="AlphaFoldDB" id="A0A2T0T2J8"/>